<protein>
    <recommendedName>
        <fullName evidence="3">Lipoprotein</fullName>
    </recommendedName>
</protein>
<proteinExistence type="predicted"/>
<dbReference type="Proteomes" id="UP000664034">
    <property type="component" value="Unassembled WGS sequence"/>
</dbReference>
<dbReference type="RefSeq" id="WP_207363027.1">
    <property type="nucleotide sequence ID" value="NZ_JAFMYV010000001.1"/>
</dbReference>
<organism evidence="1 2">
    <name type="scientific">Fibrella rubiginis</name>
    <dbReference type="NCBI Taxonomy" id="2817060"/>
    <lineage>
        <taxon>Bacteria</taxon>
        <taxon>Pseudomonadati</taxon>
        <taxon>Bacteroidota</taxon>
        <taxon>Cytophagia</taxon>
        <taxon>Cytophagales</taxon>
        <taxon>Spirosomataceae</taxon>
        <taxon>Fibrella</taxon>
    </lineage>
</organism>
<evidence type="ECO:0000313" key="2">
    <source>
        <dbReference type="Proteomes" id="UP000664034"/>
    </source>
</evidence>
<reference evidence="1" key="1">
    <citation type="submission" date="2021-03" db="EMBL/GenBank/DDBJ databases">
        <title>Fibrella sp. HMF5335 genome sequencing and assembly.</title>
        <authorList>
            <person name="Kang H."/>
            <person name="Kim H."/>
            <person name="Bae S."/>
            <person name="Joh K."/>
        </authorList>
    </citation>
    <scope>NUCLEOTIDE SEQUENCE</scope>
    <source>
        <strain evidence="1">HMF5335</strain>
    </source>
</reference>
<dbReference type="AlphaFoldDB" id="A0A939GBU0"/>
<comment type="caution">
    <text evidence="1">The sequence shown here is derived from an EMBL/GenBank/DDBJ whole genome shotgun (WGS) entry which is preliminary data.</text>
</comment>
<sequence length="95" mass="9825">MRLRTTSLIAVTTIIFLFGCKKSDSVAAVDSCQLAGTRAQAYSDAIVAYSKAQTPANCTAVKTTANAYLDAAAGCTTVTQAQITAARASVNDLKC</sequence>
<dbReference type="EMBL" id="JAFMYV010000001">
    <property type="protein sequence ID" value="MBO0935476.1"/>
    <property type="molecule type" value="Genomic_DNA"/>
</dbReference>
<accession>A0A939GBU0</accession>
<name>A0A939GBU0_9BACT</name>
<dbReference type="PROSITE" id="PS51257">
    <property type="entry name" value="PROKAR_LIPOPROTEIN"/>
    <property type="match status" value="1"/>
</dbReference>
<gene>
    <name evidence="1" type="ORF">J2I47_02840</name>
</gene>
<evidence type="ECO:0000313" key="1">
    <source>
        <dbReference type="EMBL" id="MBO0935476.1"/>
    </source>
</evidence>
<keyword evidence="2" id="KW-1185">Reference proteome</keyword>
<evidence type="ECO:0008006" key="3">
    <source>
        <dbReference type="Google" id="ProtNLM"/>
    </source>
</evidence>